<evidence type="ECO:0000313" key="4">
    <source>
        <dbReference type="EMBL" id="KAG8473560.1"/>
    </source>
</evidence>
<reference evidence="4 5" key="1">
    <citation type="journal article" date="2021" name="bioRxiv">
        <title>The Gossypium anomalum genome as a resource for cotton improvement and evolutionary analysis of hybrid incompatibility.</title>
        <authorList>
            <person name="Grover C.E."/>
            <person name="Yuan D."/>
            <person name="Arick M.A."/>
            <person name="Miller E.R."/>
            <person name="Hu G."/>
            <person name="Peterson D.G."/>
            <person name="Wendel J.F."/>
            <person name="Udall J.A."/>
        </authorList>
    </citation>
    <scope>NUCLEOTIDE SEQUENCE [LARGE SCALE GENOMIC DNA]</scope>
    <source>
        <strain evidence="4">JFW-Udall</strain>
        <tissue evidence="4">Leaf</tissue>
    </source>
</reference>
<sequence>MQVTEVITTPRNEKPCKFEATSIKHVPKSKESKSGVKLYPFLVGTTDSKFNAVILKLLFMSKRLLKLGLRRMLDFKCSLALLRGLKNGCKVVNTLVLVQHLECFTSTYSIKGKEVREG</sequence>
<evidence type="ECO:0000313" key="5">
    <source>
        <dbReference type="Proteomes" id="UP000701853"/>
    </source>
</evidence>
<keyword evidence="2" id="KW-0687">Ribonucleoprotein</keyword>
<gene>
    <name evidence="4" type="ORF">CXB51_035847</name>
</gene>
<dbReference type="InterPro" id="IPR021131">
    <property type="entry name" value="Ribosomal_uL15/eL18"/>
</dbReference>
<keyword evidence="5" id="KW-1185">Reference proteome</keyword>
<dbReference type="GO" id="GO:1990904">
    <property type="term" value="C:ribonucleoprotein complex"/>
    <property type="evidence" value="ECO:0007669"/>
    <property type="project" value="UniProtKB-KW"/>
</dbReference>
<name>A0A8J5Y8F9_9ROSI</name>
<evidence type="ECO:0000259" key="3">
    <source>
        <dbReference type="Pfam" id="PF17135"/>
    </source>
</evidence>
<evidence type="ECO:0000256" key="1">
    <source>
        <dbReference type="ARBA" id="ARBA00022980"/>
    </source>
</evidence>
<keyword evidence="1" id="KW-0689">Ribosomal protein</keyword>
<comment type="caution">
    <text evidence="4">The sequence shown here is derived from an EMBL/GenBank/DDBJ whole genome shotgun (WGS) entry which is preliminary data.</text>
</comment>
<dbReference type="GO" id="GO:0005840">
    <property type="term" value="C:ribosome"/>
    <property type="evidence" value="ECO:0007669"/>
    <property type="project" value="UniProtKB-KW"/>
</dbReference>
<dbReference type="EMBL" id="JAHUZN010000013">
    <property type="protein sequence ID" value="KAG8473560.1"/>
    <property type="molecule type" value="Genomic_DNA"/>
</dbReference>
<accession>A0A8J5Y8F9</accession>
<protein>
    <recommendedName>
        <fullName evidence="3">Large ribosomal subunit protein uL15/eL18 domain-containing protein</fullName>
    </recommendedName>
</protein>
<dbReference type="Gene3D" id="3.100.10.10">
    <property type="match status" value="1"/>
</dbReference>
<dbReference type="Proteomes" id="UP000701853">
    <property type="component" value="Chromosome 13"/>
</dbReference>
<organism evidence="4 5">
    <name type="scientific">Gossypium anomalum</name>
    <dbReference type="NCBI Taxonomy" id="47600"/>
    <lineage>
        <taxon>Eukaryota</taxon>
        <taxon>Viridiplantae</taxon>
        <taxon>Streptophyta</taxon>
        <taxon>Embryophyta</taxon>
        <taxon>Tracheophyta</taxon>
        <taxon>Spermatophyta</taxon>
        <taxon>Magnoliopsida</taxon>
        <taxon>eudicotyledons</taxon>
        <taxon>Gunneridae</taxon>
        <taxon>Pentapetalae</taxon>
        <taxon>rosids</taxon>
        <taxon>malvids</taxon>
        <taxon>Malvales</taxon>
        <taxon>Malvaceae</taxon>
        <taxon>Malvoideae</taxon>
        <taxon>Gossypium</taxon>
    </lineage>
</organism>
<evidence type="ECO:0000256" key="2">
    <source>
        <dbReference type="ARBA" id="ARBA00023274"/>
    </source>
</evidence>
<dbReference type="AlphaFoldDB" id="A0A8J5Y8F9"/>
<feature type="domain" description="Large ribosomal subunit protein uL15/eL18" evidence="3">
    <location>
        <begin position="24"/>
        <end position="63"/>
    </location>
</feature>
<dbReference type="Pfam" id="PF17135">
    <property type="entry name" value="Ribosomal_L18"/>
    <property type="match status" value="1"/>
</dbReference>
<proteinExistence type="predicted"/>